<dbReference type="PANTHER" id="PTHR30304">
    <property type="entry name" value="D-TAGATOSE-1,6-BISPHOSPHATE ALDOLASE"/>
    <property type="match status" value="1"/>
</dbReference>
<dbReference type="Pfam" id="PF01116">
    <property type="entry name" value="F_bP_aldolase"/>
    <property type="match status" value="1"/>
</dbReference>
<feature type="binding site" evidence="2">
    <location>
        <position position="178"/>
    </location>
    <ligand>
        <name>Zn(2+)</name>
        <dbReference type="ChEBI" id="CHEBI:29105"/>
        <label>1</label>
        <note>catalytic</note>
    </ligand>
</feature>
<evidence type="ECO:0000313" key="3">
    <source>
        <dbReference type="EMBL" id="ABM06263.1"/>
    </source>
</evidence>
<sequence length="283" mass="29300">MALVHTGDLMRDAVGSGAGLAAFNVVSLEHGEAIVEAAEQAERSAVLQISENCIKFHGGRLKPLVSGLAALAESSHARVSLHLDHIEDERILHEAAGTAITSVMFDGSRLGFQDNVVATREAARWAHVRGWHVEAELGEIGGKNGAHAPGVRTDPIEAARFAGDTGVDSLAVAVGSSHAMTAQTARLDHDLIARIRAEVGLPLVLHGSSGVPDDELVLAVASGMVKINLGTILNVAFTGAVRSALADPGVVDPRAYLGPARSGTAEVACRLLRVVSTKPVAAP</sequence>
<dbReference type="AlphaFoldDB" id="A1R1Q6"/>
<dbReference type="InterPro" id="IPR013785">
    <property type="entry name" value="Aldolase_TIM"/>
</dbReference>
<organism evidence="3 4">
    <name type="scientific">Paenarthrobacter aurescens (strain TC1)</name>
    <dbReference type="NCBI Taxonomy" id="290340"/>
    <lineage>
        <taxon>Bacteria</taxon>
        <taxon>Bacillati</taxon>
        <taxon>Actinomycetota</taxon>
        <taxon>Actinomycetes</taxon>
        <taxon>Micrococcales</taxon>
        <taxon>Micrococcaceae</taxon>
        <taxon>Paenarthrobacter</taxon>
    </lineage>
</organism>
<dbReference type="RefSeq" id="WP_011773116.1">
    <property type="nucleotide sequence ID" value="NC_008711.1"/>
</dbReference>
<dbReference type="GO" id="GO:0005975">
    <property type="term" value="P:carbohydrate metabolic process"/>
    <property type="evidence" value="ECO:0007669"/>
    <property type="project" value="InterPro"/>
</dbReference>
<dbReference type="KEGG" id="aau:AAur_0352"/>
<proteinExistence type="predicted"/>
<dbReference type="InterPro" id="IPR050246">
    <property type="entry name" value="Class_II_FBP_aldolase"/>
</dbReference>
<dbReference type="Proteomes" id="UP000000637">
    <property type="component" value="Chromosome"/>
</dbReference>
<dbReference type="InterPro" id="IPR000771">
    <property type="entry name" value="FBA_II"/>
</dbReference>
<dbReference type="PANTHER" id="PTHR30304:SF0">
    <property type="entry name" value="D-TAGATOSE-1,6-BISPHOSPHATE ALDOLASE SUBUNIT GATY-RELATED"/>
    <property type="match status" value="1"/>
</dbReference>
<evidence type="ECO:0000256" key="2">
    <source>
        <dbReference type="PIRSR" id="PIRSR001359-3"/>
    </source>
</evidence>
<gene>
    <name evidence="3" type="ordered locus">AAur_0352</name>
</gene>
<evidence type="ECO:0000256" key="1">
    <source>
        <dbReference type="PIRSR" id="PIRSR001359-1"/>
    </source>
</evidence>
<dbReference type="STRING" id="290340.AAur_0352"/>
<feature type="active site" description="Proton donor" evidence="1">
    <location>
        <position position="84"/>
    </location>
</feature>
<dbReference type="EMBL" id="CP000474">
    <property type="protein sequence ID" value="ABM06263.1"/>
    <property type="molecule type" value="Genomic_DNA"/>
</dbReference>
<keyword evidence="2" id="KW-0862">Zinc</keyword>
<protein>
    <submittedName>
        <fullName evidence="3">Fructose/tagatose bisphosphate aldolase</fullName>
    </submittedName>
</protein>
<comment type="cofactor">
    <cofactor evidence="2">
        <name>Zn(2+)</name>
        <dbReference type="ChEBI" id="CHEBI:29105"/>
    </cofactor>
    <text evidence="2">Binds 2 Zn(2+) ions per subunit. One is catalytic and the other provides a structural contribution.</text>
</comment>
<dbReference type="CDD" id="cd00947">
    <property type="entry name" value="TBP_aldolase_IIB"/>
    <property type="match status" value="1"/>
</dbReference>
<feature type="binding site" evidence="2">
    <location>
        <position position="106"/>
    </location>
    <ligand>
        <name>Zn(2+)</name>
        <dbReference type="ChEBI" id="CHEBI:29105"/>
        <label>2</label>
    </ligand>
</feature>
<feature type="binding site" evidence="2">
    <location>
        <position position="136"/>
    </location>
    <ligand>
        <name>Zn(2+)</name>
        <dbReference type="ChEBI" id="CHEBI:29105"/>
        <label>2</label>
    </ligand>
</feature>
<dbReference type="eggNOG" id="COG0191">
    <property type="taxonomic scope" value="Bacteria"/>
</dbReference>
<keyword evidence="4" id="KW-1185">Reference proteome</keyword>
<feature type="binding site" evidence="2">
    <location>
        <position position="85"/>
    </location>
    <ligand>
        <name>Zn(2+)</name>
        <dbReference type="ChEBI" id="CHEBI:29105"/>
        <label>1</label>
        <note>catalytic</note>
    </ligand>
</feature>
<keyword evidence="2" id="KW-0479">Metal-binding</keyword>
<dbReference type="SUPFAM" id="SSF51569">
    <property type="entry name" value="Aldolase"/>
    <property type="match status" value="1"/>
</dbReference>
<name>A1R1Q6_PAEAT</name>
<dbReference type="PIRSF" id="PIRSF001359">
    <property type="entry name" value="F_bP_aldolase_II"/>
    <property type="match status" value="1"/>
</dbReference>
<accession>A1R1Q6</accession>
<dbReference type="HOGENOM" id="CLU_040088_0_1_11"/>
<dbReference type="GO" id="GO:0016832">
    <property type="term" value="F:aldehyde-lyase activity"/>
    <property type="evidence" value="ECO:0007669"/>
    <property type="project" value="InterPro"/>
</dbReference>
<dbReference type="OrthoDB" id="9803995at2"/>
<evidence type="ECO:0000313" key="4">
    <source>
        <dbReference type="Proteomes" id="UP000000637"/>
    </source>
</evidence>
<feature type="binding site" evidence="2">
    <location>
        <position position="206"/>
    </location>
    <ligand>
        <name>Zn(2+)</name>
        <dbReference type="ChEBI" id="CHEBI:29105"/>
        <label>1</label>
        <note>catalytic</note>
    </ligand>
</feature>
<dbReference type="GO" id="GO:0008270">
    <property type="term" value="F:zinc ion binding"/>
    <property type="evidence" value="ECO:0007669"/>
    <property type="project" value="InterPro"/>
</dbReference>
<dbReference type="Gene3D" id="3.20.20.70">
    <property type="entry name" value="Aldolase class I"/>
    <property type="match status" value="1"/>
</dbReference>
<reference evidence="3 4" key="1">
    <citation type="journal article" date="2006" name="PLoS Genet.">
        <title>Secrets of soil survival revealed by the genome sequence of Arthrobacter aurescens TC1.</title>
        <authorList>
            <person name="Mongodin E.F."/>
            <person name="Shapir N."/>
            <person name="Daugherty S.C."/>
            <person name="DeBoy R.T."/>
            <person name="Emerson J.B."/>
            <person name="Shvartzbeyn A."/>
            <person name="Radune D."/>
            <person name="Vamathevan J."/>
            <person name="Riggs F."/>
            <person name="Grinberg V."/>
            <person name="Khouri H."/>
            <person name="Wackett L.P."/>
            <person name="Nelson K.E."/>
            <person name="Sadowsky M.J."/>
        </authorList>
    </citation>
    <scope>NUCLEOTIDE SEQUENCE [LARGE SCALE GENOMIC DNA]</scope>
    <source>
        <strain evidence="3 4">TC1</strain>
    </source>
</reference>